<dbReference type="Pfam" id="PF05168">
    <property type="entry name" value="HEPN"/>
    <property type="match status" value="1"/>
</dbReference>
<dbReference type="PANTHER" id="PTHR36565:SF1">
    <property type="entry name" value="UPF0332 PROTEIN TM_1000"/>
    <property type="match status" value="1"/>
</dbReference>
<dbReference type="PROSITE" id="PS50910">
    <property type="entry name" value="HEPN"/>
    <property type="match status" value="1"/>
</dbReference>
<dbReference type="InterPro" id="IPR052226">
    <property type="entry name" value="UPF0332_toxin"/>
</dbReference>
<dbReference type="PANTHER" id="PTHR36565">
    <property type="entry name" value="UPF0332 PROTEIN TM_1000"/>
    <property type="match status" value="1"/>
</dbReference>
<proteinExistence type="inferred from homology"/>
<feature type="coiled-coil region" evidence="2">
    <location>
        <begin position="2"/>
        <end position="29"/>
    </location>
</feature>
<evidence type="ECO:0000313" key="5">
    <source>
        <dbReference type="Proteomes" id="UP000070560"/>
    </source>
</evidence>
<dbReference type="InterPro" id="IPR007842">
    <property type="entry name" value="HEPN_dom"/>
</dbReference>
<dbReference type="AlphaFoldDB" id="A0A7U4QLF5"/>
<accession>A0A7U4QLF5</accession>
<feature type="domain" description="HEPN" evidence="3">
    <location>
        <begin position="9"/>
        <end position="122"/>
    </location>
</feature>
<comment type="similarity">
    <text evidence="1">Belongs to the UPF0332 family.</text>
</comment>
<dbReference type="EMBL" id="CP013015">
    <property type="protein sequence ID" value="AMM41503.1"/>
    <property type="molecule type" value="Genomic_DNA"/>
</dbReference>
<dbReference type="KEGG" id="daw:HS1_001709"/>
<sequence>MRDEIKNMLEKAERKLKSAKKLFEIGEYEDAVSRAYYAVFHAISAVLLSKGLTFSKHAQVIGAFNKEFIKTGVFPKDFTKILTRLYEDRQTGDYSYTEFPDEETTAQDIEDAQRVLSACKKYLLKLK</sequence>
<evidence type="ECO:0000259" key="3">
    <source>
        <dbReference type="PROSITE" id="PS50910"/>
    </source>
</evidence>
<protein>
    <recommendedName>
        <fullName evidence="3">HEPN domain-containing protein</fullName>
    </recommendedName>
</protein>
<organism evidence="4 5">
    <name type="scientific">Desulfofervidus auxilii</name>
    <dbReference type="NCBI Taxonomy" id="1621989"/>
    <lineage>
        <taxon>Bacteria</taxon>
        <taxon>Pseudomonadati</taxon>
        <taxon>Thermodesulfobacteriota</taxon>
        <taxon>Candidatus Desulfofervidia</taxon>
        <taxon>Candidatus Desulfofervidales</taxon>
        <taxon>Candidatus Desulfofervidaceae</taxon>
        <taxon>Candidatus Desulfofervidus</taxon>
    </lineage>
</organism>
<evidence type="ECO:0000256" key="1">
    <source>
        <dbReference type="ARBA" id="ARBA00038248"/>
    </source>
</evidence>
<gene>
    <name evidence="4" type="ORF">HS1_001709</name>
</gene>
<dbReference type="RefSeq" id="WP_066063963.1">
    <property type="nucleotide sequence ID" value="NZ_CP013015.1"/>
</dbReference>
<evidence type="ECO:0000256" key="2">
    <source>
        <dbReference type="SAM" id="Coils"/>
    </source>
</evidence>
<evidence type="ECO:0000313" key="4">
    <source>
        <dbReference type="EMBL" id="AMM41503.1"/>
    </source>
</evidence>
<name>A0A7U4QLF5_DESA2</name>
<dbReference type="Gene3D" id="1.20.120.330">
    <property type="entry name" value="Nucleotidyltransferases domain 2"/>
    <property type="match status" value="1"/>
</dbReference>
<dbReference type="Proteomes" id="UP000070560">
    <property type="component" value="Chromosome"/>
</dbReference>
<keyword evidence="2" id="KW-0175">Coiled coil</keyword>
<dbReference type="SUPFAM" id="SSF81593">
    <property type="entry name" value="Nucleotidyltransferase substrate binding subunit/domain"/>
    <property type="match status" value="1"/>
</dbReference>
<reference evidence="4 5" key="1">
    <citation type="submission" date="2015-10" db="EMBL/GenBank/DDBJ databases">
        <title>Candidatus Desulfofervidus auxilii, a hydrogenotrophic sulfate-reducing bacterium involved in the thermophilic anaerobic oxidation of methane.</title>
        <authorList>
            <person name="Krukenberg V."/>
            <person name="Richter M."/>
            <person name="Wegener G."/>
        </authorList>
    </citation>
    <scope>NUCLEOTIDE SEQUENCE [LARGE SCALE GENOMIC DNA]</scope>
    <source>
        <strain evidence="4 5">HS1</strain>
    </source>
</reference>
<keyword evidence="5" id="KW-1185">Reference proteome</keyword>